<dbReference type="SUPFAM" id="SSF57829">
    <property type="entry name" value="Zn-binding ribosomal proteins"/>
    <property type="match status" value="1"/>
</dbReference>
<evidence type="ECO:0000256" key="4">
    <source>
        <dbReference type="ARBA" id="ARBA00035178"/>
    </source>
</evidence>
<keyword evidence="8" id="KW-1185">Reference proteome</keyword>
<dbReference type="InterPro" id="IPR011332">
    <property type="entry name" value="Ribosomal_zn-bd"/>
</dbReference>
<evidence type="ECO:0000313" key="7">
    <source>
        <dbReference type="EMBL" id="GAA4286652.1"/>
    </source>
</evidence>
<evidence type="ECO:0000256" key="6">
    <source>
        <dbReference type="SAM" id="MobiDB-lite"/>
    </source>
</evidence>
<dbReference type="Pfam" id="PF01783">
    <property type="entry name" value="Ribosomal_L32p"/>
    <property type="match status" value="1"/>
</dbReference>
<keyword evidence="3 5" id="KW-0687">Ribonucleoprotein</keyword>
<evidence type="ECO:0000313" key="8">
    <source>
        <dbReference type="Proteomes" id="UP001499841"/>
    </source>
</evidence>
<reference evidence="8" key="1">
    <citation type="journal article" date="2019" name="Int. J. Syst. Evol. Microbiol.">
        <title>The Global Catalogue of Microorganisms (GCM) 10K type strain sequencing project: providing services to taxonomists for standard genome sequencing and annotation.</title>
        <authorList>
            <consortium name="The Broad Institute Genomics Platform"/>
            <consortium name="The Broad Institute Genome Sequencing Center for Infectious Disease"/>
            <person name="Wu L."/>
            <person name="Ma J."/>
        </authorList>
    </citation>
    <scope>NUCLEOTIDE SEQUENCE [LARGE SCALE GENOMIC DNA]</scope>
    <source>
        <strain evidence="8">JCM 17459</strain>
    </source>
</reference>
<protein>
    <recommendedName>
        <fullName evidence="4 5">Large ribosomal subunit protein bL32</fullName>
    </recommendedName>
</protein>
<dbReference type="HAMAP" id="MF_00340">
    <property type="entry name" value="Ribosomal_bL32"/>
    <property type="match status" value="1"/>
</dbReference>
<comment type="similarity">
    <text evidence="1 5">Belongs to the bacterial ribosomal protein bL32 family.</text>
</comment>
<dbReference type="EMBL" id="BAABBA010000004">
    <property type="protein sequence ID" value="GAA4286652.1"/>
    <property type="molecule type" value="Genomic_DNA"/>
</dbReference>
<evidence type="ECO:0000256" key="2">
    <source>
        <dbReference type="ARBA" id="ARBA00022980"/>
    </source>
</evidence>
<organism evidence="7 8">
    <name type="scientific">Georgenia daeguensis</name>
    <dbReference type="NCBI Taxonomy" id="908355"/>
    <lineage>
        <taxon>Bacteria</taxon>
        <taxon>Bacillati</taxon>
        <taxon>Actinomycetota</taxon>
        <taxon>Actinomycetes</taxon>
        <taxon>Micrococcales</taxon>
        <taxon>Bogoriellaceae</taxon>
        <taxon>Georgenia</taxon>
    </lineage>
</organism>
<keyword evidence="2 5" id="KW-0689">Ribosomal protein</keyword>
<evidence type="ECO:0000256" key="3">
    <source>
        <dbReference type="ARBA" id="ARBA00023274"/>
    </source>
</evidence>
<gene>
    <name evidence="5" type="primary">rpmF</name>
    <name evidence="7" type="ORF">GCM10022262_10110</name>
</gene>
<comment type="caution">
    <text evidence="7">The sequence shown here is derived from an EMBL/GenBank/DDBJ whole genome shotgun (WGS) entry which is preliminary data.</text>
</comment>
<dbReference type="Proteomes" id="UP001499841">
    <property type="component" value="Unassembled WGS sequence"/>
</dbReference>
<evidence type="ECO:0000256" key="5">
    <source>
        <dbReference type="HAMAP-Rule" id="MF_00340"/>
    </source>
</evidence>
<dbReference type="NCBIfam" id="TIGR01031">
    <property type="entry name" value="rpmF_bact"/>
    <property type="match status" value="1"/>
</dbReference>
<accession>A0ABP8ERM8</accession>
<feature type="compositionally biased region" description="Basic residues" evidence="6">
    <location>
        <begin position="88"/>
        <end position="102"/>
    </location>
</feature>
<proteinExistence type="inferred from homology"/>
<sequence length="139" mass="15363">MKRERRTSVSVRTSVPGAGLRSLTAAVCRPGATDLTSLVLSWPRQEAAGALGRGLDCSGWSDAPATWEGMRRQYPSTYGRSGKGMAVPKRKMSRSNTRSRRSQWKAELTELVAVRVQGREVKVPRRLAKAYQKGMLVED</sequence>
<feature type="region of interest" description="Disordered" evidence="6">
    <location>
        <begin position="73"/>
        <end position="102"/>
    </location>
</feature>
<name>A0ABP8ERM8_9MICO</name>
<evidence type="ECO:0000256" key="1">
    <source>
        <dbReference type="ARBA" id="ARBA00008560"/>
    </source>
</evidence>
<dbReference type="InterPro" id="IPR002677">
    <property type="entry name" value="Ribosomal_bL32"/>
</dbReference>